<dbReference type="SUPFAM" id="SSF46785">
    <property type="entry name" value="Winged helix' DNA-binding domain"/>
    <property type="match status" value="1"/>
</dbReference>
<dbReference type="GO" id="GO:0003677">
    <property type="term" value="F:DNA binding"/>
    <property type="evidence" value="ECO:0007669"/>
    <property type="project" value="UniProtKB-KW"/>
</dbReference>
<dbReference type="PROSITE" id="PS50949">
    <property type="entry name" value="HTH_GNTR"/>
    <property type="match status" value="1"/>
</dbReference>
<keyword evidence="2 5" id="KW-0238">DNA-binding</keyword>
<dbReference type="InterPro" id="IPR000524">
    <property type="entry name" value="Tscrpt_reg_HTH_GntR"/>
</dbReference>
<dbReference type="AlphaFoldDB" id="A0A4Y3UPA0"/>
<organism evidence="5 6">
    <name type="scientific">Microbacterium lacticum</name>
    <dbReference type="NCBI Taxonomy" id="33885"/>
    <lineage>
        <taxon>Bacteria</taxon>
        <taxon>Bacillati</taxon>
        <taxon>Actinomycetota</taxon>
        <taxon>Actinomycetes</taxon>
        <taxon>Micrococcales</taxon>
        <taxon>Microbacteriaceae</taxon>
        <taxon>Microbacterium</taxon>
    </lineage>
</organism>
<sequence>MIEEGKALFLQIAENVEDSILDGSLADDARAPSTNELAAFYRINPATAAKGVNVLVERGILVKRRGIGMFVAPGARAQLIAERRGAFADRYIDPLLAEASALGLDADDLAQLLRERAAAHRTEGNRP</sequence>
<name>A0A4Y3UPA0_9MICO</name>
<feature type="domain" description="HTH gntR-type" evidence="4">
    <location>
        <begin position="6"/>
        <end position="74"/>
    </location>
</feature>
<dbReference type="SMART" id="SM00345">
    <property type="entry name" value="HTH_GNTR"/>
    <property type="match status" value="1"/>
</dbReference>
<evidence type="ECO:0000256" key="1">
    <source>
        <dbReference type="ARBA" id="ARBA00023015"/>
    </source>
</evidence>
<gene>
    <name evidence="5" type="ORF">FHX68_2861</name>
</gene>
<reference evidence="5 6" key="1">
    <citation type="submission" date="2019-06" db="EMBL/GenBank/DDBJ databases">
        <title>Sequencing the genomes of 1000 actinobacteria strains.</title>
        <authorList>
            <person name="Klenk H.-P."/>
        </authorList>
    </citation>
    <scope>NUCLEOTIDE SEQUENCE [LARGE SCALE GENOMIC DNA]</scope>
    <source>
        <strain evidence="5 6">DSM 20427</strain>
    </source>
</reference>
<evidence type="ECO:0000313" key="6">
    <source>
        <dbReference type="Proteomes" id="UP000319804"/>
    </source>
</evidence>
<evidence type="ECO:0000313" key="5">
    <source>
        <dbReference type="EMBL" id="TQM91004.1"/>
    </source>
</evidence>
<dbReference type="InterPro" id="IPR036388">
    <property type="entry name" value="WH-like_DNA-bd_sf"/>
</dbReference>
<dbReference type="Pfam" id="PF00392">
    <property type="entry name" value="GntR"/>
    <property type="match status" value="1"/>
</dbReference>
<dbReference type="Proteomes" id="UP000319804">
    <property type="component" value="Unassembled WGS sequence"/>
</dbReference>
<dbReference type="OrthoDB" id="162505at2"/>
<keyword evidence="6" id="KW-1185">Reference proteome</keyword>
<proteinExistence type="predicted"/>
<dbReference type="RefSeq" id="WP_141380790.1">
    <property type="nucleotide sequence ID" value="NZ_BJNA01000033.1"/>
</dbReference>
<evidence type="ECO:0000256" key="3">
    <source>
        <dbReference type="ARBA" id="ARBA00023163"/>
    </source>
</evidence>
<dbReference type="Gene3D" id="1.10.10.10">
    <property type="entry name" value="Winged helix-like DNA-binding domain superfamily/Winged helix DNA-binding domain"/>
    <property type="match status" value="1"/>
</dbReference>
<dbReference type="PANTHER" id="PTHR38445:SF10">
    <property type="entry name" value="GNTR-FAMILY TRANSCRIPTIONAL REGULATOR"/>
    <property type="match status" value="1"/>
</dbReference>
<evidence type="ECO:0000259" key="4">
    <source>
        <dbReference type="PROSITE" id="PS50949"/>
    </source>
</evidence>
<keyword evidence="3" id="KW-0804">Transcription</keyword>
<accession>A0A4Y3UPA0</accession>
<protein>
    <submittedName>
        <fullName evidence="5">DNA-binding transcriptional regulator YhcF (GntR family)</fullName>
    </submittedName>
</protein>
<evidence type="ECO:0000256" key="2">
    <source>
        <dbReference type="ARBA" id="ARBA00023125"/>
    </source>
</evidence>
<dbReference type="PANTHER" id="PTHR38445">
    <property type="entry name" value="HTH-TYPE TRANSCRIPTIONAL REPRESSOR YTRA"/>
    <property type="match status" value="1"/>
</dbReference>
<dbReference type="GO" id="GO:0003700">
    <property type="term" value="F:DNA-binding transcription factor activity"/>
    <property type="evidence" value="ECO:0007669"/>
    <property type="project" value="InterPro"/>
</dbReference>
<dbReference type="EMBL" id="VFPS01000006">
    <property type="protein sequence ID" value="TQM91004.1"/>
    <property type="molecule type" value="Genomic_DNA"/>
</dbReference>
<comment type="caution">
    <text evidence="5">The sequence shown here is derived from an EMBL/GenBank/DDBJ whole genome shotgun (WGS) entry which is preliminary data.</text>
</comment>
<keyword evidence="1" id="KW-0805">Transcription regulation</keyword>
<dbReference type="InterPro" id="IPR036390">
    <property type="entry name" value="WH_DNA-bd_sf"/>
</dbReference>